<comment type="caution">
    <text evidence="1">The sequence shown here is derived from an EMBL/GenBank/DDBJ whole genome shotgun (WGS) entry which is preliminary data.</text>
</comment>
<evidence type="ECO:0000313" key="2">
    <source>
        <dbReference type="Proteomes" id="UP000246569"/>
    </source>
</evidence>
<name>A0A317N0G6_9GAMM</name>
<reference evidence="1 2" key="1">
    <citation type="submission" date="2018-05" db="EMBL/GenBank/DDBJ databases">
        <title>Genomic Encyclopedia of Type Strains, Phase IV (KMG-IV): sequencing the most valuable type-strain genomes for metagenomic binning, comparative biology and taxonomic classification.</title>
        <authorList>
            <person name="Goeker M."/>
        </authorList>
    </citation>
    <scope>NUCLEOTIDE SEQUENCE [LARGE SCALE GENOMIC DNA]</scope>
    <source>
        <strain evidence="1 2">DSM 23606</strain>
    </source>
</reference>
<dbReference type="Proteomes" id="UP000246569">
    <property type="component" value="Unassembled WGS sequence"/>
</dbReference>
<sequence length="114" mass="12406">MLIRFHGENTGSIMMFESAAHELLKLMDTSGAPKGALMAEDVPHALSCLEQALEALRDSEADAVRVNEAQAEQAAEEGREVAEVGPGLLVRAAPLLELLREAVKTRSYFMWEPA</sequence>
<dbReference type="EMBL" id="QGTJ01000001">
    <property type="protein sequence ID" value="PWV65985.1"/>
    <property type="molecule type" value="Genomic_DNA"/>
</dbReference>
<dbReference type="OrthoDB" id="5625523at2"/>
<dbReference type="AlphaFoldDB" id="A0A317N0G6"/>
<gene>
    <name evidence="1" type="ORF">C7443_101472</name>
</gene>
<accession>A0A317N0G6</accession>
<keyword evidence="2" id="KW-1185">Reference proteome</keyword>
<proteinExistence type="predicted"/>
<dbReference type="InterPro" id="IPR014991">
    <property type="entry name" value="DUF1840"/>
</dbReference>
<protein>
    <submittedName>
        <fullName evidence="1">Uncharacterized protein DUF1840</fullName>
    </submittedName>
</protein>
<organism evidence="1 2">
    <name type="scientific">Plasticicumulans acidivorans</name>
    <dbReference type="NCBI Taxonomy" id="886464"/>
    <lineage>
        <taxon>Bacteria</taxon>
        <taxon>Pseudomonadati</taxon>
        <taxon>Pseudomonadota</taxon>
        <taxon>Gammaproteobacteria</taxon>
        <taxon>Candidatus Competibacteraceae</taxon>
        <taxon>Plasticicumulans</taxon>
    </lineage>
</organism>
<dbReference type="Pfam" id="PF08895">
    <property type="entry name" value="DUF1840"/>
    <property type="match status" value="1"/>
</dbReference>
<evidence type="ECO:0000313" key="1">
    <source>
        <dbReference type="EMBL" id="PWV65985.1"/>
    </source>
</evidence>
<dbReference type="RefSeq" id="WP_110016963.1">
    <property type="nucleotide sequence ID" value="NZ_QGTJ01000001.1"/>
</dbReference>